<name>A0A836GKB4_LEIEN</name>
<reference evidence="1 2" key="1">
    <citation type="submission" date="2021-02" db="EMBL/GenBank/DDBJ databases">
        <title>Leishmania (Mundinia) enrietti genome sequencing and assembly.</title>
        <authorList>
            <person name="Almutairi H."/>
            <person name="Gatherer D."/>
        </authorList>
    </citation>
    <scope>NUCLEOTIDE SEQUENCE [LARGE SCALE GENOMIC DNA]</scope>
    <source>
        <strain evidence="1">CUR178</strain>
    </source>
</reference>
<organism evidence="1 2">
    <name type="scientific">Leishmania enriettii</name>
    <dbReference type="NCBI Taxonomy" id="5663"/>
    <lineage>
        <taxon>Eukaryota</taxon>
        <taxon>Discoba</taxon>
        <taxon>Euglenozoa</taxon>
        <taxon>Kinetoplastea</taxon>
        <taxon>Metakinetoplastina</taxon>
        <taxon>Trypanosomatida</taxon>
        <taxon>Trypanosomatidae</taxon>
        <taxon>Leishmaniinae</taxon>
        <taxon>Leishmania</taxon>
    </lineage>
</organism>
<dbReference type="AlphaFoldDB" id="A0A836GKB4"/>
<keyword evidence="2" id="KW-1185">Reference proteome</keyword>
<dbReference type="GeneID" id="94175403"/>
<dbReference type="EMBL" id="JAFHKP010000012">
    <property type="protein sequence ID" value="KAG5483597.1"/>
    <property type="molecule type" value="Genomic_DNA"/>
</dbReference>
<dbReference type="RefSeq" id="XP_067694814.1">
    <property type="nucleotide sequence ID" value="XM_067839893.1"/>
</dbReference>
<proteinExistence type="predicted"/>
<dbReference type="OrthoDB" id="267941at2759"/>
<evidence type="ECO:0000313" key="2">
    <source>
        <dbReference type="Proteomes" id="UP000674179"/>
    </source>
</evidence>
<protein>
    <submittedName>
        <fullName evidence="1">Uncharacterized protein</fullName>
    </submittedName>
</protein>
<accession>A0A836GKB4</accession>
<gene>
    <name evidence="1" type="ORF">CUR178_08264</name>
</gene>
<sequence>MGTRSSAATPILSVDPAASVYVSARTHTRYRPQSAVTAPPDIFASNSPHLSTSSLLYYDDVCSDVVHDLYYKIEKRRFPTTFAAGQSRRRDSRSAPPPPPVVATLPAALAAGDTGEASRDCLEESPIDALFTVLRVPPRLNLRGGFHPSDYYAHCPVFHPAMRTAAEGADPELSATTSRYSCHRRSCRRPSVCFRSERRLVSSSRTISRMSGSSSLRSAESLLSSVTSANASTSGLVTGLQHGHVASTCDARRRDKE</sequence>
<evidence type="ECO:0000313" key="1">
    <source>
        <dbReference type="EMBL" id="KAG5483597.1"/>
    </source>
</evidence>
<dbReference type="KEGG" id="lenr:94175403"/>
<dbReference type="Proteomes" id="UP000674179">
    <property type="component" value="Chromosome 12"/>
</dbReference>
<comment type="caution">
    <text evidence="1">The sequence shown here is derived from an EMBL/GenBank/DDBJ whole genome shotgun (WGS) entry which is preliminary data.</text>
</comment>